<dbReference type="Proteomes" id="UP000007129">
    <property type="component" value="Unassembled WGS sequence"/>
</dbReference>
<dbReference type="InParanoid" id="K2SN68"/>
<reference evidence="1 2" key="1">
    <citation type="journal article" date="2012" name="BMC Genomics">
        <title>Tools to kill: Genome of one of the most destructive plant pathogenic fungi Macrophomina phaseolina.</title>
        <authorList>
            <person name="Islam M.S."/>
            <person name="Haque M.S."/>
            <person name="Islam M.M."/>
            <person name="Emdad E.M."/>
            <person name="Halim A."/>
            <person name="Hossen Q.M.M."/>
            <person name="Hossain M.Z."/>
            <person name="Ahmed B."/>
            <person name="Rahim S."/>
            <person name="Rahman M.S."/>
            <person name="Alam M.M."/>
            <person name="Hou S."/>
            <person name="Wan X."/>
            <person name="Saito J.A."/>
            <person name="Alam M."/>
        </authorList>
    </citation>
    <scope>NUCLEOTIDE SEQUENCE [LARGE SCALE GENOMIC DNA]</scope>
    <source>
        <strain evidence="1 2">MS6</strain>
    </source>
</reference>
<name>K2SN68_MACPH</name>
<evidence type="ECO:0000313" key="2">
    <source>
        <dbReference type="Proteomes" id="UP000007129"/>
    </source>
</evidence>
<accession>K2SN68</accession>
<comment type="caution">
    <text evidence="1">The sequence shown here is derived from an EMBL/GenBank/DDBJ whole genome shotgun (WGS) entry which is preliminary data.</text>
</comment>
<dbReference type="HOGENOM" id="CLU_1555560_0_0_1"/>
<sequence>MSEFSGDTAGREFSGRKFGKSSLSGLQVNPVLTRVEVGSRTMLPWTFIARGKSGNDPRSIRWGRWAGSLRCLRCRSIGIRRGFGRRGSSCLWIVSAAGFPTKVEGLLLQEFNYLFRALVGRENWIVEPDDFPMVDQQRNALDQAHISPFEHGQTQGFAKLEFLITQEVIAQT</sequence>
<organism evidence="1 2">
    <name type="scientific">Macrophomina phaseolina (strain MS6)</name>
    <name type="common">Charcoal rot fungus</name>
    <dbReference type="NCBI Taxonomy" id="1126212"/>
    <lineage>
        <taxon>Eukaryota</taxon>
        <taxon>Fungi</taxon>
        <taxon>Dikarya</taxon>
        <taxon>Ascomycota</taxon>
        <taxon>Pezizomycotina</taxon>
        <taxon>Dothideomycetes</taxon>
        <taxon>Dothideomycetes incertae sedis</taxon>
        <taxon>Botryosphaeriales</taxon>
        <taxon>Botryosphaeriaceae</taxon>
        <taxon>Macrophomina</taxon>
    </lineage>
</organism>
<protein>
    <submittedName>
        <fullName evidence="1">Uncharacterized protein</fullName>
    </submittedName>
</protein>
<evidence type="ECO:0000313" key="1">
    <source>
        <dbReference type="EMBL" id="EKG18235.1"/>
    </source>
</evidence>
<proteinExistence type="predicted"/>
<gene>
    <name evidence="1" type="ORF">MPH_04495</name>
</gene>
<dbReference type="EMBL" id="AHHD01000212">
    <property type="protein sequence ID" value="EKG18235.1"/>
    <property type="molecule type" value="Genomic_DNA"/>
</dbReference>
<dbReference type="VEuPathDB" id="FungiDB:MPH_04495"/>
<dbReference type="AlphaFoldDB" id="K2SN68"/>